<name>A0A0R2HGA8_9FIRM</name>
<comment type="caution">
    <text evidence="1">The sequence shown here is derived from an EMBL/GenBank/DDBJ whole genome shotgun (WGS) entry which is preliminary data.</text>
</comment>
<evidence type="ECO:0000313" key="2">
    <source>
        <dbReference type="Proteomes" id="UP000051841"/>
    </source>
</evidence>
<sequence length="221" mass="25740">MFLLENWHFVGHHLEGEVINHDRYRDHSFIATSKIKEVVLRVDHVCFETVSGSLYQCYYYSHKRLENGSHNPDLDLLVRGDLLSEDEITVLRERIHASQVHAYEEKANDKKALLKEKKAVLITFNDQKDHVFESLSIIRKTNPIYSENCTIKMGMFDDCVIIGPTSYQDFAYKIEEERISFISTTSRFGPLFLLNEGLDEITIHIGNRDMILPPRVIRRAL</sequence>
<accession>A0A0R2HGA8</accession>
<gene>
    <name evidence="1" type="ORF">IV49_GL001760</name>
</gene>
<proteinExistence type="predicted"/>
<dbReference type="EMBL" id="JQBL01000006">
    <property type="protein sequence ID" value="KRN50678.1"/>
    <property type="molecule type" value="Genomic_DNA"/>
</dbReference>
<dbReference type="RefSeq" id="WP_031588897.1">
    <property type="nucleotide sequence ID" value="NZ_JNKN01000006.1"/>
</dbReference>
<protein>
    <submittedName>
        <fullName evidence="1">Uncharacterized protein</fullName>
    </submittedName>
</protein>
<dbReference type="AlphaFoldDB" id="A0A0R2HGA8"/>
<dbReference type="Proteomes" id="UP000051841">
    <property type="component" value="Unassembled WGS sequence"/>
</dbReference>
<evidence type="ECO:0000313" key="1">
    <source>
        <dbReference type="EMBL" id="KRN50678.1"/>
    </source>
</evidence>
<reference evidence="1 2" key="1">
    <citation type="journal article" date="2015" name="Genome Announc.">
        <title>Expanding the biotechnology potential of lactobacilli through comparative genomics of 213 strains and associated genera.</title>
        <authorList>
            <person name="Sun Z."/>
            <person name="Harris H.M."/>
            <person name="McCann A."/>
            <person name="Guo C."/>
            <person name="Argimon S."/>
            <person name="Zhang W."/>
            <person name="Yang X."/>
            <person name="Jeffery I.B."/>
            <person name="Cooney J.C."/>
            <person name="Kagawa T.F."/>
            <person name="Liu W."/>
            <person name="Song Y."/>
            <person name="Salvetti E."/>
            <person name="Wrobel A."/>
            <person name="Rasinkangas P."/>
            <person name="Parkhill J."/>
            <person name="Rea M.C."/>
            <person name="O'Sullivan O."/>
            <person name="Ritari J."/>
            <person name="Douillard F.P."/>
            <person name="Paul Ross R."/>
            <person name="Yang R."/>
            <person name="Briner A.E."/>
            <person name="Felis G.E."/>
            <person name="de Vos W.M."/>
            <person name="Barrangou R."/>
            <person name="Klaenhammer T.R."/>
            <person name="Caufield P.W."/>
            <person name="Cui Y."/>
            <person name="Zhang H."/>
            <person name="O'Toole P.W."/>
        </authorList>
    </citation>
    <scope>NUCLEOTIDE SEQUENCE [LARGE SCALE GENOMIC DNA]</scope>
    <source>
        <strain evidence="1 2">DSM 20405</strain>
    </source>
</reference>
<keyword evidence="2" id="KW-1185">Reference proteome</keyword>
<organism evidence="1 2">
    <name type="scientific">Kandleria vitulina DSM 20405</name>
    <dbReference type="NCBI Taxonomy" id="1410657"/>
    <lineage>
        <taxon>Bacteria</taxon>
        <taxon>Bacillati</taxon>
        <taxon>Bacillota</taxon>
        <taxon>Erysipelotrichia</taxon>
        <taxon>Erysipelotrichales</taxon>
        <taxon>Coprobacillaceae</taxon>
        <taxon>Kandleria</taxon>
    </lineage>
</organism>
<dbReference type="PATRIC" id="fig|1410657.5.peg.1816"/>